<dbReference type="SUPFAM" id="SSF58104">
    <property type="entry name" value="Methyl-accepting chemotaxis protein (MCP) signaling domain"/>
    <property type="match status" value="1"/>
</dbReference>
<dbReference type="RefSeq" id="WP_264989304.1">
    <property type="nucleotide sequence ID" value="NZ_BRZA01000003.1"/>
</dbReference>
<dbReference type="InterPro" id="IPR003660">
    <property type="entry name" value="HAMP_dom"/>
</dbReference>
<dbReference type="Gene3D" id="6.10.340.10">
    <property type="match status" value="1"/>
</dbReference>
<gene>
    <name evidence="10" type="ORF">LYSBPC_26320</name>
</gene>
<dbReference type="PROSITE" id="PS50885">
    <property type="entry name" value="HAMP"/>
    <property type="match status" value="1"/>
</dbReference>
<keyword evidence="4 6" id="KW-0807">Transducer</keyword>
<comment type="subcellular location">
    <subcellularLocation>
        <location evidence="1">Cell membrane</location>
    </subcellularLocation>
</comment>
<name>A0ABQ5NMD5_9BACI</name>
<dbReference type="Pfam" id="PF00015">
    <property type="entry name" value="MCPsignal"/>
    <property type="match status" value="1"/>
</dbReference>
<dbReference type="PROSITE" id="PS50111">
    <property type="entry name" value="CHEMOTAXIS_TRANSDUC_2"/>
    <property type="match status" value="1"/>
</dbReference>
<evidence type="ECO:0000256" key="5">
    <source>
        <dbReference type="ARBA" id="ARBA00029447"/>
    </source>
</evidence>
<dbReference type="EMBL" id="BRZA01000003">
    <property type="protein sequence ID" value="GLC89505.1"/>
    <property type="molecule type" value="Genomic_DNA"/>
</dbReference>
<keyword evidence="7" id="KW-1133">Transmembrane helix</keyword>
<dbReference type="Proteomes" id="UP001065593">
    <property type="component" value="Unassembled WGS sequence"/>
</dbReference>
<dbReference type="PANTHER" id="PTHR32089">
    <property type="entry name" value="METHYL-ACCEPTING CHEMOTAXIS PROTEIN MCPB"/>
    <property type="match status" value="1"/>
</dbReference>
<feature type="domain" description="HAMP" evidence="9">
    <location>
        <begin position="205"/>
        <end position="258"/>
    </location>
</feature>
<sequence>MRFTIYKKLLLGFLVVILVLVSMVGLNIRQLSAVNATYRTLLEEQTNNSIAIQELRVIAKQELVSLRGYLLLGNDQNFKSNKDSREEFIQKVESLQTSLTSQKALEALEAVSKSEQEVQQFADRMFDLKANGEMEKYEKIDSTQGRIIIKKFDERVKNLIDYQQEYLDKKIADTTKQIQVIKTQMIGLGILAIVVSMIIAFVMGTIISRPIKGMSKAAIKMAEGDLTAQQIRIKNRDEVGELGNAFNQMTHNLRELLTSVRSNTFQVSASAAELTASADQTIHATEHITSSLQEVASGSEAQVQQAADSATAMKNMTQGIQHLASTTAAVAELADATSKEANIGNESLQHVITQMNTIHTAVLESANVIKNLGSHSAEIGNIITIITDIAEQTNLLALNAAIEAARAGDHGRGFAVVAEEVKKLAEQSKNSAGQIATLISEIQHSTTHAVTVINTGTKEVQVGMQVVKTAEEGFFKIVELIQQVSQQIQETTTVSEEMSASAEQIYASFDEIKAIAQNSSSNLQNVASAAEEQLATIEEVAASATALSHMAEDLQHQMSRFQVEEL</sequence>
<reference evidence="10" key="1">
    <citation type="submission" date="2022-08" db="EMBL/GenBank/DDBJ databases">
        <title>Draft genome sequence of Lysinibacillus sp. strain KH24.</title>
        <authorList>
            <person name="Kanbe H."/>
            <person name="Itoh H."/>
        </authorList>
    </citation>
    <scope>NUCLEOTIDE SEQUENCE</scope>
    <source>
        <strain evidence="10">KH24</strain>
    </source>
</reference>
<organism evidence="10 11">
    <name type="scientific">Lysinibacillus piscis</name>
    <dbReference type="NCBI Taxonomy" id="2518931"/>
    <lineage>
        <taxon>Bacteria</taxon>
        <taxon>Bacillati</taxon>
        <taxon>Bacillota</taxon>
        <taxon>Bacilli</taxon>
        <taxon>Bacillales</taxon>
        <taxon>Bacillaceae</taxon>
        <taxon>Lysinibacillus</taxon>
    </lineage>
</organism>
<dbReference type="PANTHER" id="PTHR32089:SF112">
    <property type="entry name" value="LYSOZYME-LIKE PROTEIN-RELATED"/>
    <property type="match status" value="1"/>
</dbReference>
<accession>A0ABQ5NMD5</accession>
<keyword evidence="3 7" id="KW-0472">Membrane</keyword>
<comment type="similarity">
    <text evidence="5">Belongs to the methyl-accepting chemotaxis (MCP) protein family.</text>
</comment>
<comment type="caution">
    <text evidence="10">The sequence shown here is derived from an EMBL/GenBank/DDBJ whole genome shotgun (WGS) entry which is preliminary data.</text>
</comment>
<evidence type="ECO:0000256" key="4">
    <source>
        <dbReference type="ARBA" id="ARBA00023224"/>
    </source>
</evidence>
<keyword evidence="11" id="KW-1185">Reference proteome</keyword>
<evidence type="ECO:0000313" key="11">
    <source>
        <dbReference type="Proteomes" id="UP001065593"/>
    </source>
</evidence>
<dbReference type="CDD" id="cd06225">
    <property type="entry name" value="HAMP"/>
    <property type="match status" value="1"/>
</dbReference>
<dbReference type="InterPro" id="IPR004090">
    <property type="entry name" value="Chemotax_Me-accpt_rcpt"/>
</dbReference>
<dbReference type="Gene3D" id="1.10.287.950">
    <property type="entry name" value="Methyl-accepting chemotaxis protein"/>
    <property type="match status" value="1"/>
</dbReference>
<evidence type="ECO:0000259" key="9">
    <source>
        <dbReference type="PROSITE" id="PS50885"/>
    </source>
</evidence>
<evidence type="ECO:0000256" key="1">
    <source>
        <dbReference type="ARBA" id="ARBA00004236"/>
    </source>
</evidence>
<feature type="domain" description="Methyl-accepting transducer" evidence="8">
    <location>
        <begin position="277"/>
        <end position="513"/>
    </location>
</feature>
<dbReference type="CDD" id="cd11386">
    <property type="entry name" value="MCP_signal"/>
    <property type="match status" value="1"/>
</dbReference>
<evidence type="ECO:0000259" key="8">
    <source>
        <dbReference type="PROSITE" id="PS50111"/>
    </source>
</evidence>
<feature type="transmembrane region" description="Helical" evidence="7">
    <location>
        <begin position="185"/>
        <end position="207"/>
    </location>
</feature>
<dbReference type="SMART" id="SM00304">
    <property type="entry name" value="HAMP"/>
    <property type="match status" value="1"/>
</dbReference>
<protein>
    <submittedName>
        <fullName evidence="10">Methyl-accepting chemotaxis protein</fullName>
    </submittedName>
</protein>
<evidence type="ECO:0000256" key="3">
    <source>
        <dbReference type="ARBA" id="ARBA00023136"/>
    </source>
</evidence>
<dbReference type="SMART" id="SM00283">
    <property type="entry name" value="MA"/>
    <property type="match status" value="1"/>
</dbReference>
<evidence type="ECO:0000313" key="10">
    <source>
        <dbReference type="EMBL" id="GLC89505.1"/>
    </source>
</evidence>
<dbReference type="PRINTS" id="PR00260">
    <property type="entry name" value="CHEMTRNSDUCR"/>
</dbReference>
<evidence type="ECO:0000256" key="7">
    <source>
        <dbReference type="SAM" id="Phobius"/>
    </source>
</evidence>
<proteinExistence type="inferred from homology"/>
<dbReference type="InterPro" id="IPR004089">
    <property type="entry name" value="MCPsignal_dom"/>
</dbReference>
<evidence type="ECO:0000256" key="2">
    <source>
        <dbReference type="ARBA" id="ARBA00022475"/>
    </source>
</evidence>
<keyword evidence="2" id="KW-1003">Cell membrane</keyword>
<evidence type="ECO:0000256" key="6">
    <source>
        <dbReference type="PROSITE-ProRule" id="PRU00284"/>
    </source>
</evidence>
<dbReference type="Pfam" id="PF00672">
    <property type="entry name" value="HAMP"/>
    <property type="match status" value="1"/>
</dbReference>
<keyword evidence="7" id="KW-0812">Transmembrane</keyword>